<dbReference type="KEGG" id="vih:AB0763_02705"/>
<dbReference type="Gene3D" id="3.40.50.620">
    <property type="entry name" value="HUPs"/>
    <property type="match status" value="1"/>
</dbReference>
<dbReference type="PRINTS" id="PR01438">
    <property type="entry name" value="UNVRSLSTRESS"/>
</dbReference>
<dbReference type="SUPFAM" id="SSF52402">
    <property type="entry name" value="Adenine nucleotide alpha hydrolases-like"/>
    <property type="match status" value="1"/>
</dbReference>
<dbReference type="InterPro" id="IPR014729">
    <property type="entry name" value="Rossmann-like_a/b/a_fold"/>
</dbReference>
<dbReference type="Pfam" id="PF00582">
    <property type="entry name" value="Usp"/>
    <property type="match status" value="1"/>
</dbReference>
<dbReference type="PANTHER" id="PTHR46268">
    <property type="entry name" value="STRESS RESPONSE PROTEIN NHAX"/>
    <property type="match status" value="1"/>
</dbReference>
<sequence length="145" mass="16268">MYKHILVPVDLNEEGFADKAVQQAVWLAKQSHAELHLLTVMPAVHMPMVASYFPKEAEEKMARDLNDHLCSFAAQNIDDDVVYHTYVRRGKVHTTIVEYAYKLGADLIVMPSHKRNAINRVVLGSVASQVVDHSPVHVMVVKPQG</sequence>
<feature type="domain" description="UspA" evidence="3">
    <location>
        <begin position="1"/>
        <end position="142"/>
    </location>
</feature>
<dbReference type="RefSeq" id="WP_306101018.1">
    <property type="nucleotide sequence ID" value="NZ_CP162601.1"/>
</dbReference>
<dbReference type="PANTHER" id="PTHR46268:SF6">
    <property type="entry name" value="UNIVERSAL STRESS PROTEIN UP12"/>
    <property type="match status" value="1"/>
</dbReference>
<evidence type="ECO:0000256" key="2">
    <source>
        <dbReference type="PIRNR" id="PIRNR006276"/>
    </source>
</evidence>
<protein>
    <recommendedName>
        <fullName evidence="2">Universal stress protein</fullName>
    </recommendedName>
</protein>
<gene>
    <name evidence="4" type="ORF">AB0763_02705</name>
</gene>
<keyword evidence="2" id="KW-0963">Cytoplasm</keyword>
<comment type="similarity">
    <text evidence="1 2">Belongs to the universal stress protein A family.</text>
</comment>
<reference evidence="4" key="1">
    <citation type="submission" date="2024-07" db="EMBL/GenBank/DDBJ databases">
        <title>Genome Analysis of a Potential Novel Vibrio Species Secreting pH- and Thermo-stable Alginate Lyase and its Application in Producing Alginate Oligosaccharides.</title>
        <authorList>
            <person name="Huang H."/>
            <person name="Bao K."/>
        </authorList>
    </citation>
    <scope>NUCLEOTIDE SEQUENCE</scope>
    <source>
        <strain evidence="4">HB236076</strain>
    </source>
</reference>
<evidence type="ECO:0000259" key="3">
    <source>
        <dbReference type="Pfam" id="PF00582"/>
    </source>
</evidence>
<accession>A0AB39HHG4</accession>
<dbReference type="InterPro" id="IPR006016">
    <property type="entry name" value="UspA"/>
</dbReference>
<comment type="subcellular location">
    <subcellularLocation>
        <location evidence="2">Cytoplasm</location>
    </subcellularLocation>
</comment>
<proteinExistence type="inferred from homology"/>
<organism evidence="4">
    <name type="scientific">Vibrio sp. HB236076</name>
    <dbReference type="NCBI Taxonomy" id="3232307"/>
    <lineage>
        <taxon>Bacteria</taxon>
        <taxon>Pseudomonadati</taxon>
        <taxon>Pseudomonadota</taxon>
        <taxon>Gammaproteobacteria</taxon>
        <taxon>Vibrionales</taxon>
        <taxon>Vibrionaceae</taxon>
        <taxon>Vibrio</taxon>
    </lineage>
</organism>
<dbReference type="EMBL" id="CP162601">
    <property type="protein sequence ID" value="XDK25575.1"/>
    <property type="molecule type" value="Genomic_DNA"/>
</dbReference>
<dbReference type="PIRSF" id="PIRSF006276">
    <property type="entry name" value="UspA"/>
    <property type="match status" value="1"/>
</dbReference>
<evidence type="ECO:0000313" key="4">
    <source>
        <dbReference type="EMBL" id="XDK25575.1"/>
    </source>
</evidence>
<name>A0AB39HHG4_9VIBR</name>
<evidence type="ECO:0000256" key="1">
    <source>
        <dbReference type="ARBA" id="ARBA00008791"/>
    </source>
</evidence>
<dbReference type="AlphaFoldDB" id="A0AB39HHG4"/>
<dbReference type="CDD" id="cd00293">
    <property type="entry name" value="USP-like"/>
    <property type="match status" value="1"/>
</dbReference>
<dbReference type="InterPro" id="IPR006015">
    <property type="entry name" value="Universal_stress_UspA"/>
</dbReference>
<dbReference type="GO" id="GO:0005737">
    <property type="term" value="C:cytoplasm"/>
    <property type="evidence" value="ECO:0007669"/>
    <property type="project" value="UniProtKB-SubCell"/>
</dbReference>